<evidence type="ECO:0000256" key="5">
    <source>
        <dbReference type="ARBA" id="ARBA00022598"/>
    </source>
</evidence>
<dbReference type="SMART" id="SM00360">
    <property type="entry name" value="RRM"/>
    <property type="match status" value="2"/>
</dbReference>
<feature type="region of interest" description="Disordered" evidence="14">
    <location>
        <begin position="633"/>
        <end position="686"/>
    </location>
</feature>
<dbReference type="GO" id="GO:0005524">
    <property type="term" value="F:ATP binding"/>
    <property type="evidence" value="ECO:0007669"/>
    <property type="project" value="UniProtKB-KW"/>
</dbReference>
<comment type="catalytic activity">
    <reaction evidence="13">
        <text>L-glutamate + NH4(+) + ATP = L-glutamine + ADP + phosphate + H(+)</text>
        <dbReference type="Rhea" id="RHEA:16169"/>
        <dbReference type="ChEBI" id="CHEBI:15378"/>
        <dbReference type="ChEBI" id="CHEBI:28938"/>
        <dbReference type="ChEBI" id="CHEBI:29985"/>
        <dbReference type="ChEBI" id="CHEBI:30616"/>
        <dbReference type="ChEBI" id="CHEBI:43474"/>
        <dbReference type="ChEBI" id="CHEBI:58359"/>
        <dbReference type="ChEBI" id="CHEBI:456216"/>
        <dbReference type="EC" id="6.3.1.2"/>
    </reaction>
</comment>
<dbReference type="FunFam" id="3.40.50.300:FF:000416">
    <property type="entry name" value="p-loop nucleoside triphosphate hydrolase superfamily protein"/>
    <property type="match status" value="1"/>
</dbReference>
<comment type="subunit">
    <text evidence="3">Homooctamer.</text>
</comment>
<evidence type="ECO:0000313" key="19">
    <source>
        <dbReference type="Proteomes" id="UP000290289"/>
    </source>
</evidence>
<dbReference type="InterPro" id="IPR014746">
    <property type="entry name" value="Gln_synth/guanido_kin_cat_dom"/>
</dbReference>
<dbReference type="STRING" id="3750.A0A498I5Q1"/>
<dbReference type="CDD" id="cd12451">
    <property type="entry name" value="RRM2_NUCLs"/>
    <property type="match status" value="1"/>
</dbReference>
<dbReference type="InterPro" id="IPR036651">
    <property type="entry name" value="Gln_synt_N_sf"/>
</dbReference>
<dbReference type="SUPFAM" id="SSF52540">
    <property type="entry name" value="P-loop containing nucleoside triphosphate hydrolases"/>
    <property type="match status" value="1"/>
</dbReference>
<evidence type="ECO:0000256" key="11">
    <source>
        <dbReference type="PROSITE-ProRule" id="PRU01330"/>
    </source>
</evidence>
<dbReference type="Gene3D" id="3.30.590.10">
    <property type="entry name" value="Glutamine synthetase/guanido kinase, catalytic domain"/>
    <property type="match status" value="1"/>
</dbReference>
<feature type="compositionally biased region" description="Acidic residues" evidence="14">
    <location>
        <begin position="1655"/>
        <end position="1670"/>
    </location>
</feature>
<dbReference type="PROSITE" id="PS00180">
    <property type="entry name" value="GLNA_1"/>
    <property type="match status" value="1"/>
</dbReference>
<feature type="compositionally biased region" description="Low complexity" evidence="14">
    <location>
        <begin position="1418"/>
        <end position="1432"/>
    </location>
</feature>
<dbReference type="InterPro" id="IPR008147">
    <property type="entry name" value="Gln_synt_N"/>
</dbReference>
<dbReference type="PROSITE" id="PS51986">
    <property type="entry name" value="GS_BETA_GRASP"/>
    <property type="match status" value="1"/>
</dbReference>
<feature type="compositionally biased region" description="Low complexity" evidence="14">
    <location>
        <begin position="1935"/>
        <end position="1952"/>
    </location>
</feature>
<evidence type="ECO:0000259" key="16">
    <source>
        <dbReference type="PROSITE" id="PS51986"/>
    </source>
</evidence>
<evidence type="ECO:0000259" key="15">
    <source>
        <dbReference type="PROSITE" id="PS50102"/>
    </source>
</evidence>
<feature type="compositionally biased region" description="Basic and acidic residues" evidence="14">
    <location>
        <begin position="1385"/>
        <end position="1397"/>
    </location>
</feature>
<feature type="compositionally biased region" description="Basic and acidic residues" evidence="14">
    <location>
        <begin position="1953"/>
        <end position="1967"/>
    </location>
</feature>
<feature type="compositionally biased region" description="Acidic residues" evidence="14">
    <location>
        <begin position="633"/>
        <end position="666"/>
    </location>
</feature>
<dbReference type="GO" id="GO:0004356">
    <property type="term" value="F:glutamine synthetase activity"/>
    <property type="evidence" value="ECO:0007669"/>
    <property type="project" value="UniProtKB-EC"/>
</dbReference>
<proteinExistence type="inferred from homology"/>
<feature type="compositionally biased region" description="Low complexity" evidence="14">
    <location>
        <begin position="1560"/>
        <end position="1579"/>
    </location>
</feature>
<dbReference type="PROSITE" id="PS51987">
    <property type="entry name" value="GS_CATALYTIC"/>
    <property type="match status" value="1"/>
</dbReference>
<feature type="region of interest" description="Disordered" evidence="14">
    <location>
        <begin position="704"/>
        <end position="728"/>
    </location>
</feature>
<evidence type="ECO:0000256" key="3">
    <source>
        <dbReference type="ARBA" id="ARBA00011823"/>
    </source>
</evidence>
<dbReference type="Proteomes" id="UP000290289">
    <property type="component" value="Chromosome 13"/>
</dbReference>
<dbReference type="SUPFAM" id="SSF54928">
    <property type="entry name" value="RNA-binding domain, RBD"/>
    <property type="match status" value="2"/>
</dbReference>
<dbReference type="InterPro" id="IPR003593">
    <property type="entry name" value="AAA+_ATPase"/>
</dbReference>
<evidence type="ECO:0000256" key="14">
    <source>
        <dbReference type="SAM" id="MobiDB-lite"/>
    </source>
</evidence>
<keyword evidence="8 13" id="KW-0067">ATP-binding</keyword>
<evidence type="ECO:0000256" key="7">
    <source>
        <dbReference type="ARBA" id="ARBA00022787"/>
    </source>
</evidence>
<dbReference type="SUPFAM" id="SSF55931">
    <property type="entry name" value="Glutamine synthetase/guanido kinase"/>
    <property type="match status" value="1"/>
</dbReference>
<feature type="region of interest" description="Disordered" evidence="14">
    <location>
        <begin position="450"/>
        <end position="491"/>
    </location>
</feature>
<dbReference type="InterPro" id="IPR003960">
    <property type="entry name" value="ATPase_AAA_CS"/>
</dbReference>
<dbReference type="PANTHER" id="PTHR45644">
    <property type="entry name" value="AAA ATPASE, PUTATIVE (AFU_ORTHOLOGUE AFUA_2G12920)-RELATED-RELATED"/>
    <property type="match status" value="1"/>
</dbReference>
<dbReference type="Gene3D" id="3.10.20.70">
    <property type="entry name" value="Glutamine synthetase, N-terminal domain"/>
    <property type="match status" value="1"/>
</dbReference>
<feature type="domain" description="RRM" evidence="15">
    <location>
        <begin position="1740"/>
        <end position="1816"/>
    </location>
</feature>
<feature type="region of interest" description="Disordered" evidence="14">
    <location>
        <begin position="1921"/>
        <end position="1982"/>
    </location>
</feature>
<feature type="compositionally biased region" description="Acidic residues" evidence="14">
    <location>
        <begin position="1620"/>
        <end position="1630"/>
    </location>
</feature>
<feature type="compositionally biased region" description="Basic and acidic residues" evidence="14">
    <location>
        <begin position="716"/>
        <end position="728"/>
    </location>
</feature>
<dbReference type="InterPro" id="IPR008146">
    <property type="entry name" value="Gln_synth_cat_dom"/>
</dbReference>
<dbReference type="InterPro" id="IPR003959">
    <property type="entry name" value="ATPase_AAA_core"/>
</dbReference>
<keyword evidence="19" id="KW-1185">Reference proteome</keyword>
<dbReference type="Pfam" id="PF00120">
    <property type="entry name" value="Gln-synt_C"/>
    <property type="match status" value="1"/>
</dbReference>
<evidence type="ECO:0000256" key="9">
    <source>
        <dbReference type="ARBA" id="ARBA00023128"/>
    </source>
</evidence>
<dbReference type="GO" id="GO:0005741">
    <property type="term" value="C:mitochondrial outer membrane"/>
    <property type="evidence" value="ECO:0007669"/>
    <property type="project" value="UniProtKB-SubCell"/>
</dbReference>
<dbReference type="InterPro" id="IPR034349">
    <property type="entry name" value="NUCL_RRM1"/>
</dbReference>
<feature type="domain" description="GS catalytic" evidence="17">
    <location>
        <begin position="119"/>
        <end position="360"/>
    </location>
</feature>
<keyword evidence="7" id="KW-1000">Mitochondrion outer membrane</keyword>
<keyword evidence="10" id="KW-0694">RNA-binding</keyword>
<feature type="domain" description="RRM" evidence="15">
    <location>
        <begin position="1842"/>
        <end position="1923"/>
    </location>
</feature>
<reference evidence="18 19" key="1">
    <citation type="submission" date="2018-10" db="EMBL/GenBank/DDBJ databases">
        <title>A high-quality apple genome assembly.</title>
        <authorList>
            <person name="Hu J."/>
        </authorList>
    </citation>
    <scope>NUCLEOTIDE SEQUENCE [LARGE SCALE GENOMIC DNA]</scope>
    <source>
        <strain evidence="19">cv. HFTH1</strain>
        <tissue evidence="18">Young leaf</tissue>
    </source>
</reference>
<name>A0A498I5Q1_MALDO</name>
<dbReference type="Gene3D" id="1.10.8.60">
    <property type="match status" value="1"/>
</dbReference>
<dbReference type="GO" id="GO:0003723">
    <property type="term" value="F:RNA binding"/>
    <property type="evidence" value="ECO:0007669"/>
    <property type="project" value="UniProtKB-UniRule"/>
</dbReference>
<comment type="caution">
    <text evidence="18">The sequence shown here is derived from an EMBL/GenBank/DDBJ whole genome shotgun (WGS) entry which is preliminary data.</text>
</comment>
<dbReference type="EMBL" id="RDQH01000339">
    <property type="protein sequence ID" value="RXH79068.1"/>
    <property type="molecule type" value="Genomic_DNA"/>
</dbReference>
<keyword evidence="7" id="KW-0472">Membrane</keyword>
<dbReference type="InterPro" id="IPR027417">
    <property type="entry name" value="P-loop_NTPase"/>
</dbReference>
<dbReference type="GO" id="GO:0016887">
    <property type="term" value="F:ATP hydrolysis activity"/>
    <property type="evidence" value="ECO:0007669"/>
    <property type="project" value="InterPro"/>
</dbReference>
<dbReference type="Pfam" id="PF00004">
    <property type="entry name" value="AAA"/>
    <property type="match status" value="1"/>
</dbReference>
<feature type="compositionally biased region" description="Acidic residues" evidence="14">
    <location>
        <begin position="1502"/>
        <end position="1514"/>
    </location>
</feature>
<dbReference type="PANTHER" id="PTHR45644:SF78">
    <property type="entry name" value="P-LOOP CONTAINING NUCLEOSIDE TRIPHOSPHATE HYDROLASES SUPERFAMILY PROTEIN"/>
    <property type="match status" value="1"/>
</dbReference>
<feature type="compositionally biased region" description="Low complexity" evidence="14">
    <location>
        <begin position="1445"/>
        <end position="1466"/>
    </location>
</feature>
<dbReference type="Pfam" id="PF17862">
    <property type="entry name" value="AAA_lid_3"/>
    <property type="match status" value="1"/>
</dbReference>
<evidence type="ECO:0000256" key="12">
    <source>
        <dbReference type="RuleBase" id="RU000384"/>
    </source>
</evidence>
<dbReference type="SMART" id="SM01230">
    <property type="entry name" value="Gln-synt_C"/>
    <property type="match status" value="1"/>
</dbReference>
<evidence type="ECO:0000256" key="10">
    <source>
        <dbReference type="PROSITE-ProRule" id="PRU00176"/>
    </source>
</evidence>
<feature type="compositionally biased region" description="Acidic residues" evidence="14">
    <location>
        <begin position="1433"/>
        <end position="1442"/>
    </location>
</feature>
<organism evidence="18 19">
    <name type="scientific">Malus domestica</name>
    <name type="common">Apple</name>
    <name type="synonym">Pyrus malus</name>
    <dbReference type="NCBI Taxonomy" id="3750"/>
    <lineage>
        <taxon>Eukaryota</taxon>
        <taxon>Viridiplantae</taxon>
        <taxon>Streptophyta</taxon>
        <taxon>Embryophyta</taxon>
        <taxon>Tracheophyta</taxon>
        <taxon>Spermatophyta</taxon>
        <taxon>Magnoliopsida</taxon>
        <taxon>eudicotyledons</taxon>
        <taxon>Gunneridae</taxon>
        <taxon>Pentapetalae</taxon>
        <taxon>rosids</taxon>
        <taxon>fabids</taxon>
        <taxon>Rosales</taxon>
        <taxon>Rosaceae</taxon>
        <taxon>Amygdaloideae</taxon>
        <taxon>Maleae</taxon>
        <taxon>Malus</taxon>
    </lineage>
</organism>
<dbReference type="InterPro" id="IPR034350">
    <property type="entry name" value="NUCL_RRM2"/>
</dbReference>
<feature type="compositionally biased region" description="Acidic residues" evidence="14">
    <location>
        <begin position="1546"/>
        <end position="1555"/>
    </location>
</feature>
<dbReference type="InterPro" id="IPR012677">
    <property type="entry name" value="Nucleotide-bd_a/b_plait_sf"/>
</dbReference>
<sequence length="1997" mass="219281">MSLLSDIINLNLSESTEKTIAEYIWIGGSGLDLRSKAKTLPGVVTDPSELPKWNYDGSSTGQAPGDDSEVILQYVSAIFNLIPSFFISAIFRDPFRRGKNILVICDTYTPAGEPIPTNNRFNAAKIFSHPDVVAEDPWYGIEQEYTLLQKDINWPLAWPIGGFPGPQGPYYCGAGADKAFGRDIVDSHYKACLYAGINISGINAEVMPGQWEFQVGPTAGIAAGDQLWAARYILERITEIAGVVLSLDPKPIQGDWNGSGAHTNYSTKSMRNDGGIDVIKKAIEKLSLRHKEHIASYGKGNERRLTGLHETADIHTFSWGVANRGASIRVGRETEQAGKGYFEDRRPASNMDPYVVTSMIAETTILLKRLKFRNQRWVLQMSKYSTTPTYTVHGSSQSLGHKTISGNHCFHGSFIRSRLVDSFLLRNVAPGYSCTGLHVRSNPCLKGSQLRAYSSEGDGRNASEDNQTPVKGDADLDKGKSSQEKAKEDGRSFDAHALLGEQDQKEWLTSQKITIESKKKESPFSTKREKFKNEFLRRIVPWEKITVSWDTFPYYIHEPTKNLLVECAASHLKHKKFTSTYGSRLTSSNGRILLQSAPGTELYRERLVRALAQDLKVPLLVLDSSVLAPYDFGDDCESESDDDDMEESTSDSEIEDENVASNEEDWTSSNEAKSDSSDKDESDAHTRAEAALKKLVPVEEFAKMVSGETESSSESSKSETAESSEQCKRLLKKGDRVKYIGPSIRVEADNRVLLGKISTSDGPRNAYTIFRSRPLPKGQRGEVYEVSGDRVAVLLDIKQKTGTEVDEEEKVAGQPADPPVYWILAKEIEHIPDPRTEDCYIAMEALCEVLHAKQPLIVYFPDSSQWMSRAVPKSDRKEFVAKVKEVFDELSGPVVLICGQNKVESGSKGKEKFTMILPNFGRLAKLPLSLKRLTEGLKGTKKSDDNEIYKLFTNVFCVYPPKEEEDLRTFNKQVEEDRRIVIARSNLNELHEVLEENELSCNDLLLVDTDGVILTKRKAEKVVGWAKNHYLSSCLLPSVKGERLHLPRERYMIHLSYINLAKDEYESNFVSAVVPPGEIGVRFDDVGALEDVKRALNELVILPMRRPELFSHGNLLRPCKGILLFGPPGTGKTLLAKALATEAGTNFISITGSTLTSKWFGDAEKLTKALFSFASKLAPVIIFVDEVDSLLGARGGSFEHEATRRMRNEFMAAWDGLRSKDSQRILILGATNRPFDLDDAVIRRLPRRIHVDLPDVENRKKILSIFLAQENLAPGFQFDKLSEATEGYSGSDLKNLCIAAAYRPVQELLEEEKKDIKSDASTVLRPLTLDDLIQSKAKVEAPAVVVPAPKSGKKGKRDAENEIEKVVSAKKQKIDEGVAQAIQKKKVETKTQKKKVETSSSEEESDVSSDSDVKKPAPKAAKNGKSKPSSSSESDDSDSDEEPAAKPSAPVKKSVPAKKAASSSSDDSSDEESDEEEAPKSKVAAKNGPTAAIKKKDVSTESSDESSDDSEDDDKTPAKVTAQKPAAAAKKGPSVPVKKADTSSSESEESSESEDEKTPAKVTAQKPAAAAKKGPSVPVKKADTSSSESEESSESEDEEVVKKVSAVIPKGQDVSSSSDDSSEEDSDDSSEEVKGTTKTVAPAAKSVKPSKKDEDSSDSDEDMDSDSSEEEPPKTEKVKPSQVSKQDSSESEEESSSDEEEEDEPAKTPKKKDTDVKMVDAESEKKAPKTPATPDVSTSKTLFAGNLNFRIEEHDLRNFFKDAGEVVDIRFASDPEGKFKGFGHVEFATAEAARKALELNGLDLLGRDIRLDLARERGERGAYTPTGRESNSYQKGPRGASKTIFVRGFDRSLGEDEIRSSLQEAFSSCGEITRVSIPKDYETGASKGMAYMDFSDATSFNKALEFNGHEFGDGYLQVEEAKPKGDFGTPRSNDRGGYSNNRGGGRFSSSSRGGRDGGGRGFRDGGRGRGRGNKPNLAAPGTGRHLYYSVFESKCLG</sequence>
<comment type="subcellular location">
    <subcellularLocation>
        <location evidence="1">Mitochondrion outer membrane</location>
        <topology evidence="1">Single-pass membrane protein</topology>
    </subcellularLocation>
</comment>
<dbReference type="PROSITE" id="PS50102">
    <property type="entry name" value="RRM"/>
    <property type="match status" value="2"/>
</dbReference>
<feature type="region of interest" description="Disordered" evidence="14">
    <location>
        <begin position="1384"/>
        <end position="1737"/>
    </location>
</feature>
<feature type="compositionally biased region" description="Acidic residues" evidence="14">
    <location>
        <begin position="1689"/>
        <end position="1704"/>
    </location>
</feature>
<dbReference type="SUPFAM" id="SSF54368">
    <property type="entry name" value="Glutamine synthetase, N-terminal domain"/>
    <property type="match status" value="1"/>
</dbReference>
<dbReference type="FunFam" id="3.30.590.10:FF:000004">
    <property type="entry name" value="Glutamine synthetase"/>
    <property type="match status" value="1"/>
</dbReference>
<evidence type="ECO:0000256" key="13">
    <source>
        <dbReference type="RuleBase" id="RU004356"/>
    </source>
</evidence>
<feature type="compositionally biased region" description="Low complexity" evidence="14">
    <location>
        <begin position="1518"/>
        <end position="1537"/>
    </location>
</feature>
<evidence type="ECO:0000313" key="18">
    <source>
        <dbReference type="EMBL" id="RXH79068.1"/>
    </source>
</evidence>
<dbReference type="InterPro" id="IPR000504">
    <property type="entry name" value="RRM_dom"/>
</dbReference>
<feature type="compositionally biased region" description="Acidic residues" evidence="14">
    <location>
        <begin position="1588"/>
        <end position="1599"/>
    </location>
</feature>
<dbReference type="CDD" id="cd12450">
    <property type="entry name" value="RRM1_NUCLs"/>
    <property type="match status" value="1"/>
</dbReference>
<dbReference type="Gene3D" id="3.40.50.300">
    <property type="entry name" value="P-loop containing nucleotide triphosphate hydrolases"/>
    <property type="match status" value="1"/>
</dbReference>
<feature type="compositionally biased region" description="Acidic residues" evidence="14">
    <location>
        <begin position="1400"/>
        <end position="1409"/>
    </location>
</feature>
<dbReference type="InterPro" id="IPR035979">
    <property type="entry name" value="RBD_domain_sf"/>
</dbReference>
<evidence type="ECO:0000259" key="17">
    <source>
        <dbReference type="PROSITE" id="PS51987"/>
    </source>
</evidence>
<comment type="similarity">
    <text evidence="2 11 12">Belongs to the glutamine synthetase family.</text>
</comment>
<feature type="compositionally biased region" description="Basic and acidic residues" evidence="14">
    <location>
        <begin position="472"/>
        <end position="491"/>
    </location>
</feature>
<feature type="region of interest" description="Disordered" evidence="14">
    <location>
        <begin position="1820"/>
        <end position="1839"/>
    </location>
</feature>
<dbReference type="InterPro" id="IPR051701">
    <property type="entry name" value="Mito_OM_Translocase_MSP1"/>
</dbReference>
<dbReference type="PROSITE" id="PS00181">
    <property type="entry name" value="GLNA_ATP"/>
    <property type="match status" value="1"/>
</dbReference>
<feature type="compositionally biased region" description="Basic and acidic residues" evidence="14">
    <location>
        <begin position="672"/>
        <end position="686"/>
    </location>
</feature>
<dbReference type="Gene3D" id="3.30.70.330">
    <property type="match status" value="2"/>
</dbReference>
<protein>
    <recommendedName>
        <fullName evidence="4 13">Glutamine synthetase</fullName>
        <ecNumber evidence="4 13">6.3.1.2</ecNumber>
    </recommendedName>
</protein>
<dbReference type="EC" id="6.3.1.2" evidence="4 13"/>
<evidence type="ECO:0000256" key="6">
    <source>
        <dbReference type="ARBA" id="ARBA00022741"/>
    </source>
</evidence>
<keyword evidence="5 13" id="KW-0436">Ligase</keyword>
<dbReference type="GO" id="GO:0006542">
    <property type="term" value="P:glutamine biosynthetic process"/>
    <property type="evidence" value="ECO:0007669"/>
    <property type="project" value="InterPro"/>
</dbReference>
<evidence type="ECO:0000256" key="1">
    <source>
        <dbReference type="ARBA" id="ARBA00004572"/>
    </source>
</evidence>
<feature type="domain" description="GS beta-grasp" evidence="16">
    <location>
        <begin position="19"/>
        <end position="112"/>
    </location>
</feature>
<keyword evidence="6 13" id="KW-0547">Nucleotide-binding</keyword>
<evidence type="ECO:0000256" key="2">
    <source>
        <dbReference type="ARBA" id="ARBA00009897"/>
    </source>
</evidence>
<feature type="compositionally biased region" description="Low complexity" evidence="14">
    <location>
        <begin position="706"/>
        <end position="715"/>
    </location>
</feature>
<evidence type="ECO:0000256" key="4">
    <source>
        <dbReference type="ARBA" id="ARBA00012937"/>
    </source>
</evidence>
<dbReference type="InterPro" id="IPR027302">
    <property type="entry name" value="Gln_synth_N_conserv_site"/>
</dbReference>
<gene>
    <name evidence="18" type="ORF">DVH24_040215</name>
</gene>
<feature type="compositionally biased region" description="Basic and acidic residues" evidence="14">
    <location>
        <begin position="1705"/>
        <end position="1727"/>
    </location>
</feature>
<dbReference type="Pfam" id="PF00076">
    <property type="entry name" value="RRM_1"/>
    <property type="match status" value="2"/>
</dbReference>
<dbReference type="InterPro" id="IPR027303">
    <property type="entry name" value="Gln_synth_gly_rich_site"/>
</dbReference>
<keyword evidence="9" id="KW-0496">Mitochondrion</keyword>
<evidence type="ECO:0000256" key="8">
    <source>
        <dbReference type="ARBA" id="ARBA00022840"/>
    </source>
</evidence>
<dbReference type="PROSITE" id="PS00674">
    <property type="entry name" value="AAA"/>
    <property type="match status" value="1"/>
</dbReference>
<dbReference type="InterPro" id="IPR041569">
    <property type="entry name" value="AAA_lid_3"/>
</dbReference>
<feature type="compositionally biased region" description="Acidic residues" evidence="14">
    <location>
        <begin position="1467"/>
        <end position="1477"/>
    </location>
</feature>
<accession>A0A498I5Q1</accession>
<dbReference type="SMART" id="SM00382">
    <property type="entry name" value="AAA"/>
    <property type="match status" value="1"/>
</dbReference>